<feature type="transmembrane region" description="Helical" evidence="1">
    <location>
        <begin position="404"/>
        <end position="421"/>
    </location>
</feature>
<keyword evidence="5" id="KW-1185">Reference proteome</keyword>
<name>A0A0X8JNL6_9BACT</name>
<dbReference type="InterPro" id="IPR048307">
    <property type="entry name" value="STT3_N"/>
</dbReference>
<keyword evidence="1" id="KW-0812">Transmembrane</keyword>
<dbReference type="KEGG" id="doa:AXF15_02595"/>
<dbReference type="Pfam" id="PF02516">
    <property type="entry name" value="STT3"/>
    <property type="match status" value="1"/>
</dbReference>
<evidence type="ECO:0000256" key="1">
    <source>
        <dbReference type="SAM" id="Phobius"/>
    </source>
</evidence>
<gene>
    <name evidence="4" type="ORF">AXF15_02595</name>
</gene>
<dbReference type="STRING" id="888061.AXF15_02595"/>
<feature type="transmembrane region" description="Helical" evidence="1">
    <location>
        <begin position="32"/>
        <end position="52"/>
    </location>
</feature>
<dbReference type="RefSeq" id="WP_066602924.1">
    <property type="nucleotide sequence ID" value="NZ_CP014230.1"/>
</dbReference>
<dbReference type="Gene3D" id="3.40.1380.40">
    <property type="match status" value="1"/>
</dbReference>
<feature type="transmembrane region" description="Helical" evidence="1">
    <location>
        <begin position="354"/>
        <end position="375"/>
    </location>
</feature>
<dbReference type="GO" id="GO:0016020">
    <property type="term" value="C:membrane"/>
    <property type="evidence" value="ECO:0007669"/>
    <property type="project" value="InterPro"/>
</dbReference>
<keyword evidence="1" id="KW-0472">Membrane</keyword>
<dbReference type="EMBL" id="CP014230">
    <property type="protein sequence ID" value="AMD92102.1"/>
    <property type="molecule type" value="Genomic_DNA"/>
</dbReference>
<keyword evidence="1" id="KW-1133">Transmembrane helix</keyword>
<protein>
    <recommendedName>
        <fullName evidence="6">Oligosaccharyl transferase STT3 subunit</fullName>
    </recommendedName>
</protein>
<dbReference type="UniPathway" id="UPA00378"/>
<dbReference type="Pfam" id="PF21436">
    <property type="entry name" value="STT3-PglB_core"/>
    <property type="match status" value="1"/>
</dbReference>
<feature type="transmembrane region" description="Helical" evidence="1">
    <location>
        <begin position="255"/>
        <end position="277"/>
    </location>
</feature>
<accession>A0A0X8JNL6</accession>
<feature type="transmembrane region" description="Helical" evidence="1">
    <location>
        <begin position="127"/>
        <end position="151"/>
    </location>
</feature>
<dbReference type="InterPro" id="IPR048999">
    <property type="entry name" value="STT3-PglB_core"/>
</dbReference>
<sequence>MAADKKQNVSVAVTGSASESHVFWRLGENGEFFLAFFLAFFLNAGLRLIEYAGWQADIYQVGPEPLMATHDAYAWLAGAKGVGFYVSSTFAKMIQWIHKLTGLPLGVIGFWLPVLLIPWMALPACFLARATLLTEGGVVFAVMSASSIGFLVRTRLGFCDTDLISLLFPLAFACFLIAWFMARTRGSWRCTGEELPPHSRMSSVLLLLSGACGALNMNMYSQSGSILLAVLGMAFLSSLFLAPRKDWPELWTGLLAVYALTFGGVPGLGAALVLAGIQTFRPELLRHKVTFVALGVVALFLSYHFGLHKNISAYLQAIAGYAKGVTEVGNKTALQLPGITQSVREAQNLAWGEVAVRVAGSSWLFILGVAMYALAVYRRPQLLLLLPFLGLSMASVKLGNRFAMFGGVALGAGFGFGLAEAMRMLGQPQGRRWIAQLAMCVLVFWPMGELMGSMSPVPVLPRVYAQTFLDLREKIPSDARLWQWWDYGYAGQYYAERLTFADGGAHDGPWLYPLARVHCAHSPMQASQLMRFVTHAQRESSRQQNASIYYWDNPVKSLDVLGAENATEFVSSLAHKALELPQDLPDQYFVVSWENLRLSYWISFYGNWDLISGTGAPGQFQQLQGQFGINTQTGHITVQSRQTPIDSLDVIDDGNATRRMTWQNSSGLHLVLNQRSSQAFIMDAKIYKSMMVQMLIGNPKDFEPYFQLVEDQYPWTRAYKAM</sequence>
<evidence type="ECO:0000313" key="4">
    <source>
        <dbReference type="EMBL" id="AMD92102.1"/>
    </source>
</evidence>
<evidence type="ECO:0000259" key="3">
    <source>
        <dbReference type="Pfam" id="PF21436"/>
    </source>
</evidence>
<proteinExistence type="predicted"/>
<feature type="transmembrane region" description="Helical" evidence="1">
    <location>
        <begin position="72"/>
        <end position="91"/>
    </location>
</feature>
<dbReference type="AlphaFoldDB" id="A0A0X8JNL6"/>
<feature type="transmembrane region" description="Helical" evidence="1">
    <location>
        <begin position="433"/>
        <end position="452"/>
    </location>
</feature>
<evidence type="ECO:0000259" key="2">
    <source>
        <dbReference type="Pfam" id="PF02516"/>
    </source>
</evidence>
<dbReference type="OrthoDB" id="9796223at2"/>
<evidence type="ECO:0008006" key="6">
    <source>
        <dbReference type="Google" id="ProtNLM"/>
    </source>
</evidence>
<feature type="transmembrane region" description="Helical" evidence="1">
    <location>
        <begin position="289"/>
        <end position="306"/>
    </location>
</feature>
<feature type="transmembrane region" description="Helical" evidence="1">
    <location>
        <begin position="226"/>
        <end position="243"/>
    </location>
</feature>
<feature type="domain" description="STT3/PglB/AglB core" evidence="3">
    <location>
        <begin position="481"/>
        <end position="610"/>
    </location>
</feature>
<reference evidence="5" key="1">
    <citation type="submission" date="2016-02" db="EMBL/GenBank/DDBJ databases">
        <authorList>
            <person name="Holder M.E."/>
            <person name="Ajami N.J."/>
            <person name="Petrosino J.F."/>
        </authorList>
    </citation>
    <scope>NUCLEOTIDE SEQUENCE [LARGE SCALE GENOMIC DNA]</scope>
    <source>
        <strain evidence="5">DSM 12838</strain>
    </source>
</reference>
<feature type="transmembrane region" description="Helical" evidence="1">
    <location>
        <begin position="103"/>
        <end position="121"/>
    </location>
</feature>
<feature type="transmembrane region" description="Helical" evidence="1">
    <location>
        <begin position="163"/>
        <end position="181"/>
    </location>
</feature>
<feature type="domain" description="Oligosaccharyl transferase STT3 N-terminal" evidence="2">
    <location>
        <begin position="85"/>
        <end position="427"/>
    </location>
</feature>
<dbReference type="Proteomes" id="UP000063964">
    <property type="component" value="Chromosome"/>
</dbReference>
<evidence type="ECO:0000313" key="5">
    <source>
        <dbReference type="Proteomes" id="UP000063964"/>
    </source>
</evidence>
<organism evidence="4 5">
    <name type="scientific">Desulfomicrobium orale DSM 12838</name>
    <dbReference type="NCBI Taxonomy" id="888061"/>
    <lineage>
        <taxon>Bacteria</taxon>
        <taxon>Pseudomonadati</taxon>
        <taxon>Thermodesulfobacteriota</taxon>
        <taxon>Desulfovibrionia</taxon>
        <taxon>Desulfovibrionales</taxon>
        <taxon>Desulfomicrobiaceae</taxon>
        <taxon>Desulfomicrobium</taxon>
    </lineage>
</organism>